<proteinExistence type="predicted"/>
<name>A0A286RAK7_9BACT</name>
<accession>A0A286RAK7</accession>
<evidence type="ECO:0000313" key="1">
    <source>
        <dbReference type="EMBL" id="ASV72980.1"/>
    </source>
</evidence>
<organism evidence="1 2">
    <name type="scientific">Thermogutta terrifontis</name>
    <dbReference type="NCBI Taxonomy" id="1331910"/>
    <lineage>
        <taxon>Bacteria</taxon>
        <taxon>Pseudomonadati</taxon>
        <taxon>Planctomycetota</taxon>
        <taxon>Planctomycetia</taxon>
        <taxon>Pirellulales</taxon>
        <taxon>Thermoguttaceae</taxon>
        <taxon>Thermogutta</taxon>
    </lineage>
</organism>
<dbReference type="Proteomes" id="UP000215086">
    <property type="component" value="Chromosome"/>
</dbReference>
<dbReference type="EMBL" id="CP018477">
    <property type="protein sequence ID" value="ASV72980.1"/>
    <property type="molecule type" value="Genomic_DNA"/>
</dbReference>
<gene>
    <name evidence="1" type="ORF">THTE_0378</name>
</gene>
<dbReference type="KEGG" id="ttf:THTE_0378"/>
<evidence type="ECO:0000313" key="2">
    <source>
        <dbReference type="Proteomes" id="UP000215086"/>
    </source>
</evidence>
<dbReference type="AlphaFoldDB" id="A0A286RAK7"/>
<sequence>MTYPSSSGTTSVPLRPFGGTCLSRSQFNDRPCIAFQRARQACPTESFLGRDPLVGSAFRRWIIHSLSPGTKVPR</sequence>
<reference evidence="1 2" key="1">
    <citation type="journal article" name="Front. Microbiol.">
        <title>Sugar Metabolism of the First Thermophilic Planctomycete Thermogutta terrifontis: Comparative Genomic and Transcriptomic Approaches.</title>
        <authorList>
            <person name="Elcheninov A.G."/>
            <person name="Menzel P."/>
            <person name="Gudbergsdottir S.R."/>
            <person name="Slesarev A.I."/>
            <person name="Kadnikov V.V."/>
            <person name="Krogh A."/>
            <person name="Bonch-Osmolovskaya E.A."/>
            <person name="Peng X."/>
            <person name="Kublanov I.V."/>
        </authorList>
    </citation>
    <scope>NUCLEOTIDE SEQUENCE [LARGE SCALE GENOMIC DNA]</scope>
    <source>
        <strain evidence="1 2">R1</strain>
    </source>
</reference>
<protein>
    <submittedName>
        <fullName evidence="1">Uncharacterized protein</fullName>
    </submittedName>
</protein>
<keyword evidence="2" id="KW-1185">Reference proteome</keyword>